<comment type="subcellular location">
    <subcellularLocation>
        <location evidence="12">Endomembrane system</location>
        <topology evidence="12">Single-pass membrane protein</topology>
    </subcellularLocation>
    <subcellularLocation>
        <location evidence="2">Membrane</location>
        <topology evidence="2">Single-pass type II membrane protein</topology>
    </subcellularLocation>
</comment>
<feature type="domain" description="D-glucuronyl C5-epimerase beta-sandwich" evidence="15">
    <location>
        <begin position="255"/>
        <end position="371"/>
    </location>
</feature>
<dbReference type="Pfam" id="PF06662">
    <property type="entry name" value="C5-epim_C"/>
    <property type="match status" value="1"/>
</dbReference>
<dbReference type="GO" id="GO:0015012">
    <property type="term" value="P:heparan sulfate proteoglycan biosynthetic process"/>
    <property type="evidence" value="ECO:0007669"/>
    <property type="project" value="InterPro"/>
</dbReference>
<dbReference type="GO" id="GO:0047464">
    <property type="term" value="F:heparosan-N-sulfate-glucuronate 5-epimerase activity"/>
    <property type="evidence" value="ECO:0007669"/>
    <property type="project" value="UniProtKB-EC"/>
</dbReference>
<keyword evidence="9 13" id="KW-1133">Transmembrane helix</keyword>
<feature type="transmembrane region" description="Helical" evidence="13">
    <location>
        <begin position="15"/>
        <end position="37"/>
    </location>
</feature>
<dbReference type="SUPFAM" id="SSF48208">
    <property type="entry name" value="Six-hairpin glycosidases"/>
    <property type="match status" value="1"/>
</dbReference>
<dbReference type="SMR" id="A0A0C6EX43"/>
<keyword evidence="10 13" id="KW-0472">Membrane</keyword>
<name>A0A0C6EX43_LISFU</name>
<dbReference type="InterPro" id="IPR008928">
    <property type="entry name" value="6-hairpin_glycosidase_sf"/>
</dbReference>
<evidence type="ECO:0000256" key="13">
    <source>
        <dbReference type="SAM" id="Phobius"/>
    </source>
</evidence>
<dbReference type="InterPro" id="IPR059154">
    <property type="entry name" value="Glce_b_sandwich"/>
</dbReference>
<evidence type="ECO:0000256" key="3">
    <source>
        <dbReference type="ARBA" id="ARBA00004841"/>
    </source>
</evidence>
<dbReference type="GO" id="GO:0005975">
    <property type="term" value="P:carbohydrate metabolic process"/>
    <property type="evidence" value="ECO:0007669"/>
    <property type="project" value="InterPro"/>
</dbReference>
<evidence type="ECO:0000256" key="4">
    <source>
        <dbReference type="ARBA" id="ARBA00005093"/>
    </source>
</evidence>
<evidence type="ECO:0000256" key="10">
    <source>
        <dbReference type="ARBA" id="ARBA00023136"/>
    </source>
</evidence>
<evidence type="ECO:0000256" key="9">
    <source>
        <dbReference type="ARBA" id="ARBA00022989"/>
    </source>
</evidence>
<dbReference type="InterPro" id="IPR010598">
    <property type="entry name" value="C5-epim_C"/>
</dbReference>
<evidence type="ECO:0000313" key="16">
    <source>
        <dbReference type="EMBL" id="BAQ35468.1"/>
    </source>
</evidence>
<evidence type="ECO:0000256" key="6">
    <source>
        <dbReference type="ARBA" id="ARBA00012087"/>
    </source>
</evidence>
<keyword evidence="7 13" id="KW-0812">Transmembrane</keyword>
<dbReference type="GO" id="GO:0030210">
    <property type="term" value="P:heparin proteoglycan biosynthetic process"/>
    <property type="evidence" value="ECO:0007669"/>
    <property type="project" value="UniProtKB-UniPathway"/>
</dbReference>
<keyword evidence="8" id="KW-0735">Signal-anchor</keyword>
<organism evidence="16">
    <name type="scientific">Lissachatina fulica</name>
    <name type="common">Giant African land snail</name>
    <name type="synonym">Achatina fulica</name>
    <dbReference type="NCBI Taxonomy" id="2315439"/>
    <lineage>
        <taxon>Eukaryota</taxon>
        <taxon>Metazoa</taxon>
        <taxon>Spiralia</taxon>
        <taxon>Lophotrochozoa</taxon>
        <taxon>Mollusca</taxon>
        <taxon>Gastropoda</taxon>
        <taxon>Heterobranchia</taxon>
        <taxon>Euthyneura</taxon>
        <taxon>Panpulmonata</taxon>
        <taxon>Eupulmonata</taxon>
        <taxon>Stylommatophora</taxon>
        <taxon>Helicina</taxon>
        <taxon>Achatinoidea</taxon>
        <taxon>Achatinidae</taxon>
        <taxon>Lissachatina</taxon>
    </lineage>
</organism>
<evidence type="ECO:0000256" key="2">
    <source>
        <dbReference type="ARBA" id="ARBA00004606"/>
    </source>
</evidence>
<dbReference type="UniPathway" id="UPA00862"/>
<protein>
    <recommendedName>
        <fullName evidence="6">heparosan-N-sulfate-glucuronate 5-epimerase</fullName>
        <ecNumber evidence="6">5.1.3.17</ecNumber>
    </recommendedName>
</protein>
<evidence type="ECO:0000256" key="7">
    <source>
        <dbReference type="ARBA" id="ARBA00022692"/>
    </source>
</evidence>
<keyword evidence="11" id="KW-0413">Isomerase</keyword>
<comment type="similarity">
    <text evidence="5">Belongs to the D-glucuronyl C5-epimerase family.</text>
</comment>
<dbReference type="Pfam" id="PF21174">
    <property type="entry name" value="Glce_b_sandwich"/>
    <property type="match status" value="1"/>
</dbReference>
<comment type="pathway">
    <text evidence="4">Glycan metabolism; heparan sulfate biosynthesis.</text>
</comment>
<dbReference type="BRENDA" id="5.1.3.36">
    <property type="organism ID" value="57"/>
</dbReference>
<evidence type="ECO:0000256" key="5">
    <source>
        <dbReference type="ARBA" id="ARBA00005584"/>
    </source>
</evidence>
<evidence type="ECO:0000256" key="1">
    <source>
        <dbReference type="ARBA" id="ARBA00000434"/>
    </source>
</evidence>
<dbReference type="PANTHER" id="PTHR13174">
    <property type="entry name" value="D-GLUCURONYL C5-EPIMERASE"/>
    <property type="match status" value="1"/>
</dbReference>
<comment type="catalytic activity">
    <reaction evidence="1">
        <text>[heparosan-N-sulfate](n) = [heparan-N-sulfate](n)</text>
        <dbReference type="Rhea" id="RHEA:20197"/>
        <dbReference type="Rhea" id="RHEA-COMP:9556"/>
        <dbReference type="Rhea" id="RHEA-COMP:9557"/>
        <dbReference type="ChEBI" id="CHEBI:58041"/>
        <dbReference type="ChEBI" id="CHEBI:58287"/>
        <dbReference type="EC" id="5.1.3.17"/>
    </reaction>
</comment>
<reference evidence="16" key="1">
    <citation type="journal article" date="2015" name="Glycobiology">
        <title>Heparosan-glucuronate 5-epimerase: molecular cloning and characterization of a novel enzyme.</title>
        <authorList>
            <person name="Mochizuki H."/>
            <person name="Yamagishi K."/>
            <person name="Suzuki K."/>
            <person name="Kim Y.S."/>
            <person name="Kimata K."/>
        </authorList>
    </citation>
    <scope>NUCLEOTIDE SEQUENCE</scope>
</reference>
<comment type="pathway">
    <text evidence="3">Glycan metabolism; heparin biosynthesis.</text>
</comment>
<evidence type="ECO:0000256" key="12">
    <source>
        <dbReference type="ARBA" id="ARBA00037847"/>
    </source>
</evidence>
<dbReference type="EC" id="5.1.3.17" evidence="6"/>
<dbReference type="InterPro" id="IPR039721">
    <property type="entry name" value="C5-epimerase"/>
</dbReference>
<accession>A0A0C6EX43</accession>
<sequence>MHLTCVRRAFRKVNWLLRSVVLLLTGGCLTILVNWQWPNSRPYYWLRSDAEFAGQFVSTADSSQLFEDQTVSCPPCPSIDDFPQSAQTLDLQIINCSINEAETIECRQDKGEVYMPVSFINNYFEVFGDVKRDGTSKLYNFQHAYGKIHPPQPVYHPGGVFLNFEKYNVAAREKILCVTASDGVPLAKQWDPAGYYYAISVAQYGLSHHAKGILEGNPTPRLMAGGQVEESRWENTGPEMEVNIAETTVDGEMMRVLSFSAPESYTAPGPVLRLSTQEQTICFDLQLTGPGGVTVQIKTRNGRTGYIHFILDDRYMEVNGSHVLYGIGTKNLGKWVHLTRDIFVDWMKTLHNAQFSSPTQFKEIVDVTLHGTGYLDNLTLSTSAHNDHLIHAANWLVNNQDSAGGWPTSIGMKTGENIELKPGWYSAMGQGQAMSTLVRAYNLTAHKYYLDTAVRALHLYELGSDVGGVRARFLGQLDWYEEYPTTPTSTFVLNGFIFAMLGLYDVMKTADGEGQRVAEKLWMSGLHSLKVMLGMYDSGTGTLYDLRHIINHEQPNRARWDYHTTHIALIQEMAIIDGDPLFDTTAKRWIDYFYGKRSKHN</sequence>
<dbReference type="AlphaFoldDB" id="A0A0C6EX43"/>
<evidence type="ECO:0000256" key="8">
    <source>
        <dbReference type="ARBA" id="ARBA00022968"/>
    </source>
</evidence>
<feature type="domain" description="D-glucuronyl C5-epimerase C-terminal" evidence="14">
    <location>
        <begin position="400"/>
        <end position="590"/>
    </location>
</feature>
<proteinExistence type="evidence at transcript level"/>
<evidence type="ECO:0000259" key="14">
    <source>
        <dbReference type="Pfam" id="PF06662"/>
    </source>
</evidence>
<dbReference type="PANTHER" id="PTHR13174:SF3">
    <property type="entry name" value="D-GLUCURONYL C5-EPIMERASE"/>
    <property type="match status" value="1"/>
</dbReference>
<evidence type="ECO:0000256" key="11">
    <source>
        <dbReference type="ARBA" id="ARBA00023235"/>
    </source>
</evidence>
<dbReference type="EMBL" id="LC028065">
    <property type="protein sequence ID" value="BAQ35468.1"/>
    <property type="molecule type" value="mRNA"/>
</dbReference>
<dbReference type="GO" id="GO:0005794">
    <property type="term" value="C:Golgi apparatus"/>
    <property type="evidence" value="ECO:0007669"/>
    <property type="project" value="TreeGrafter"/>
</dbReference>
<evidence type="ECO:0000259" key="15">
    <source>
        <dbReference type="Pfam" id="PF21174"/>
    </source>
</evidence>